<evidence type="ECO:0000256" key="5">
    <source>
        <dbReference type="ARBA" id="ARBA00022692"/>
    </source>
</evidence>
<evidence type="ECO:0000256" key="2">
    <source>
        <dbReference type="ARBA" id="ARBA00010892"/>
    </source>
</evidence>
<dbReference type="InterPro" id="IPR004688">
    <property type="entry name" value="Ni/Co_transpt"/>
</dbReference>
<feature type="transmembrane region" description="Helical" evidence="8">
    <location>
        <begin position="80"/>
        <end position="96"/>
    </location>
</feature>
<dbReference type="PANTHER" id="PTHR31611">
    <property type="entry name" value="HIGH-AFFINITY NICKEL TRANSPORT PROTEIN NIC1"/>
    <property type="match status" value="1"/>
</dbReference>
<keyword evidence="5 8" id="KW-0812">Transmembrane</keyword>
<proteinExistence type="inferred from homology"/>
<feature type="transmembrane region" description="Helical" evidence="8">
    <location>
        <begin position="53"/>
        <end position="74"/>
    </location>
</feature>
<gene>
    <name evidence="9" type="primary">nixA</name>
</gene>
<reference evidence="9" key="1">
    <citation type="submission" date="2020-09" db="EMBL/GenBank/DDBJ databases">
        <title>A new high-throughput screening method to detect antimicrobial volatiles from metagenomic clone libraries.</title>
        <authorList>
            <person name="Stocker F."/>
            <person name="Obermeier M."/>
            <person name="Resch K."/>
            <person name="Berg G."/>
            <person name="Mueller Bogota C.A."/>
        </authorList>
    </citation>
    <scope>NUCLEOTIDE SEQUENCE</scope>
</reference>
<keyword evidence="4" id="KW-0533">Nickel</keyword>
<dbReference type="GO" id="GO:0005886">
    <property type="term" value="C:plasma membrane"/>
    <property type="evidence" value="ECO:0007669"/>
    <property type="project" value="InterPro"/>
</dbReference>
<dbReference type="EMBL" id="MW000465">
    <property type="protein sequence ID" value="QOL00283.1"/>
    <property type="molecule type" value="Genomic_DNA"/>
</dbReference>
<accession>A0A7L9QBN5</accession>
<dbReference type="InterPro" id="IPR011541">
    <property type="entry name" value="Ni/Co_transpt_high_affinity"/>
</dbReference>
<evidence type="ECO:0000313" key="9">
    <source>
        <dbReference type="EMBL" id="QOL00283.1"/>
    </source>
</evidence>
<evidence type="ECO:0000256" key="6">
    <source>
        <dbReference type="ARBA" id="ARBA00022989"/>
    </source>
</evidence>
<dbReference type="GO" id="GO:0015099">
    <property type="term" value="F:nickel cation transmembrane transporter activity"/>
    <property type="evidence" value="ECO:0007669"/>
    <property type="project" value="InterPro"/>
</dbReference>
<comment type="subcellular location">
    <subcellularLocation>
        <location evidence="1">Endomembrane system</location>
        <topology evidence="1">Multi-pass membrane protein</topology>
    </subcellularLocation>
</comment>
<feature type="transmembrane region" description="Helical" evidence="8">
    <location>
        <begin position="236"/>
        <end position="260"/>
    </location>
</feature>
<keyword evidence="7 8" id="KW-0472">Membrane</keyword>
<sequence length="412" mass="44654">MFAAVYSGWIRMTRLDESLSGNQEQAARVSDFVFVAPSTVRPRARLSFSSREWFRLTALYGFIGALHILGWGGYLFYAHSYPQLVGLGFVAYLFGLRHAFDADHIAAVDDTVRYMLQKGKRPLGIGFFFSLGHSTVVLALAVAIALAATAVKAGLPQLKTIGALLGAGVSGTFLWIIGILNLLVLLDILKVWRKAKSGTHSHAHLELLLQKRGLLNRLFGGRLQQLMNHSWQMYPLGLLFGLGFDTASEVGLLAMTAGAAAGNLPVPAILCLPVLFAAGMTLMDTTDGILMCKAYDWAFLNPLRKIFYNLTTTGLSVAVALLVGSVELLQVLIGMVGLRGPFFDAVAGLDFGVLGYLIVGLFLAAWGASVAWWKFGKLEQRHALPGGALHVHPHVHEGGLEHSHDHSHSRKS</sequence>
<keyword evidence="3" id="KW-0813">Transport</keyword>
<feature type="transmembrane region" description="Helical" evidence="8">
    <location>
        <begin position="353"/>
        <end position="373"/>
    </location>
</feature>
<evidence type="ECO:0000256" key="8">
    <source>
        <dbReference type="SAM" id="Phobius"/>
    </source>
</evidence>
<keyword evidence="6 8" id="KW-1133">Transmembrane helix</keyword>
<name>A0A7L9QBN5_9ZZZZ</name>
<dbReference type="AlphaFoldDB" id="A0A7L9QBN5"/>
<protein>
    <submittedName>
        <fullName evidence="9">High-affinity nickel-transport protein NixA</fullName>
    </submittedName>
</protein>
<evidence type="ECO:0000256" key="4">
    <source>
        <dbReference type="ARBA" id="ARBA00022596"/>
    </source>
</evidence>
<dbReference type="Pfam" id="PF03824">
    <property type="entry name" value="NicO"/>
    <property type="match status" value="1"/>
</dbReference>
<feature type="transmembrane region" description="Helical" evidence="8">
    <location>
        <begin position="161"/>
        <end position="186"/>
    </location>
</feature>
<dbReference type="PANTHER" id="PTHR31611:SF0">
    <property type="entry name" value="HIGH-AFFINITY NICKEL TRANSPORT PROTEIN NIC1"/>
    <property type="match status" value="1"/>
</dbReference>
<dbReference type="NCBIfam" id="TIGR00802">
    <property type="entry name" value="nico"/>
    <property type="match status" value="1"/>
</dbReference>
<feature type="transmembrane region" description="Helical" evidence="8">
    <location>
        <begin position="266"/>
        <end position="285"/>
    </location>
</feature>
<feature type="transmembrane region" description="Helical" evidence="8">
    <location>
        <begin position="123"/>
        <end position="149"/>
    </location>
</feature>
<evidence type="ECO:0000256" key="1">
    <source>
        <dbReference type="ARBA" id="ARBA00004127"/>
    </source>
</evidence>
<evidence type="ECO:0000256" key="7">
    <source>
        <dbReference type="ARBA" id="ARBA00023136"/>
    </source>
</evidence>
<organism evidence="9">
    <name type="scientific">uncultured organism</name>
    <dbReference type="NCBI Taxonomy" id="155900"/>
    <lineage>
        <taxon>unclassified sequences</taxon>
        <taxon>environmental samples</taxon>
    </lineage>
</organism>
<evidence type="ECO:0000256" key="3">
    <source>
        <dbReference type="ARBA" id="ARBA00022448"/>
    </source>
</evidence>
<comment type="similarity">
    <text evidence="2">Belongs to the NiCoT transporter (TC 2.A.52) family.</text>
</comment>
<feature type="transmembrane region" description="Helical" evidence="8">
    <location>
        <begin position="306"/>
        <end position="333"/>
    </location>
</feature>